<keyword evidence="2" id="KW-1185">Reference proteome</keyword>
<dbReference type="AlphaFoldDB" id="A0A6P4IHK3"/>
<proteinExistence type="predicted"/>
<dbReference type="RefSeq" id="XP_017022241.1">
    <property type="nucleotide sequence ID" value="XM_017166752.2"/>
</dbReference>
<evidence type="ECO:0000313" key="3">
    <source>
        <dbReference type="RefSeq" id="XP_017022241.1"/>
    </source>
</evidence>
<dbReference type="Proteomes" id="UP001652661">
    <property type="component" value="Chromosome 2R"/>
</dbReference>
<name>A0A6P4IHK3_DROKI</name>
<evidence type="ECO:0000313" key="2">
    <source>
        <dbReference type="Proteomes" id="UP001652661"/>
    </source>
</evidence>
<feature type="signal peptide" evidence="1">
    <location>
        <begin position="1"/>
        <end position="21"/>
    </location>
</feature>
<reference evidence="3" key="2">
    <citation type="submission" date="2025-08" db="UniProtKB">
        <authorList>
            <consortium name="RefSeq"/>
        </authorList>
    </citation>
    <scope>IDENTIFICATION</scope>
    <source>
        <strain evidence="3">14028-0561.14</strain>
        <tissue evidence="3">Whole fly</tissue>
    </source>
</reference>
<accession>A0A6P4IHK3</accession>
<gene>
    <name evidence="3" type="primary">LOC108074636</name>
</gene>
<dbReference type="OrthoDB" id="8004934at2759"/>
<protein>
    <submittedName>
        <fullName evidence="3">Uncharacterized protein</fullName>
    </submittedName>
</protein>
<organism evidence="2 3">
    <name type="scientific">Drosophila kikkawai</name>
    <name type="common">Fruit fly</name>
    <dbReference type="NCBI Taxonomy" id="30033"/>
    <lineage>
        <taxon>Eukaryota</taxon>
        <taxon>Metazoa</taxon>
        <taxon>Ecdysozoa</taxon>
        <taxon>Arthropoda</taxon>
        <taxon>Hexapoda</taxon>
        <taxon>Insecta</taxon>
        <taxon>Pterygota</taxon>
        <taxon>Neoptera</taxon>
        <taxon>Endopterygota</taxon>
        <taxon>Diptera</taxon>
        <taxon>Brachycera</taxon>
        <taxon>Muscomorpha</taxon>
        <taxon>Ephydroidea</taxon>
        <taxon>Drosophilidae</taxon>
        <taxon>Drosophila</taxon>
        <taxon>Sophophora</taxon>
    </lineage>
</organism>
<dbReference type="GeneID" id="108074636"/>
<keyword evidence="1" id="KW-0732">Signal</keyword>
<evidence type="ECO:0000256" key="1">
    <source>
        <dbReference type="SAM" id="SignalP"/>
    </source>
</evidence>
<reference evidence="2" key="1">
    <citation type="submission" date="2025-05" db="UniProtKB">
        <authorList>
            <consortium name="RefSeq"/>
        </authorList>
    </citation>
    <scope>NUCLEOTIDE SEQUENCE [LARGE SCALE GENOMIC DNA]</scope>
    <source>
        <strain evidence="2">14028-0561.14</strain>
    </source>
</reference>
<feature type="chain" id="PRO_5027669792" evidence="1">
    <location>
        <begin position="22"/>
        <end position="143"/>
    </location>
</feature>
<sequence>MLRKALNILLIMALLPLISLATDPEPEEILHQYRASPKLTGPVKLLHDPQDVILNTLDAALEKISTIYMQALFAGTHSPELEAPLRALEVELFDLLDQLYKQNRLKDYMKYEAEVTRQMIIYNMLKRLFGYTQDDVDVAEGTF</sequence>